<evidence type="ECO:0000259" key="7">
    <source>
        <dbReference type="SMART" id="SM01332"/>
    </source>
</evidence>
<dbReference type="InterPro" id="IPR004367">
    <property type="entry name" value="Cyclin_C-dom"/>
</dbReference>
<dbReference type="EMBL" id="LR743605">
    <property type="protein sequence ID" value="CAA2634475.1"/>
    <property type="molecule type" value="Genomic_DNA"/>
</dbReference>
<proteinExistence type="inferred from homology"/>
<evidence type="ECO:0000256" key="2">
    <source>
        <dbReference type="ARBA" id="ARBA00022618"/>
    </source>
</evidence>
<dbReference type="InterPro" id="IPR036915">
    <property type="entry name" value="Cyclin-like_sf"/>
</dbReference>
<dbReference type="Gene3D" id="1.10.472.10">
    <property type="entry name" value="Cyclin-like"/>
    <property type="match status" value="2"/>
</dbReference>
<dbReference type="CDD" id="cd20567">
    <property type="entry name" value="CYCLIN_AtCycB-like_rpt1"/>
    <property type="match status" value="1"/>
</dbReference>
<dbReference type="OrthoDB" id="5590282at2759"/>
<evidence type="ECO:0000256" key="5">
    <source>
        <dbReference type="RuleBase" id="RU000383"/>
    </source>
</evidence>
<dbReference type="PIRSF" id="PIRSF001771">
    <property type="entry name" value="Cyclin_A_B_D_E"/>
    <property type="match status" value="1"/>
</dbReference>
<organism evidence="8">
    <name type="scientific">Spirodela intermedia</name>
    <name type="common">Intermediate duckweed</name>
    <dbReference type="NCBI Taxonomy" id="51605"/>
    <lineage>
        <taxon>Eukaryota</taxon>
        <taxon>Viridiplantae</taxon>
        <taxon>Streptophyta</taxon>
        <taxon>Embryophyta</taxon>
        <taxon>Tracheophyta</taxon>
        <taxon>Spermatophyta</taxon>
        <taxon>Magnoliopsida</taxon>
        <taxon>Liliopsida</taxon>
        <taxon>Araceae</taxon>
        <taxon>Lemnoideae</taxon>
        <taxon>Spirodela</taxon>
    </lineage>
</organism>
<gene>
    <name evidence="8" type="ORF">SI7747_18019884</name>
    <name evidence="9" type="ORF">SI8410_18021375</name>
</gene>
<feature type="domain" description="Cyclin C-terminal" evidence="7">
    <location>
        <begin position="296"/>
        <end position="413"/>
    </location>
</feature>
<dbReference type="InterPro" id="IPR048258">
    <property type="entry name" value="Cyclins_cyclin-box"/>
</dbReference>
<dbReference type="SMART" id="SM00385">
    <property type="entry name" value="CYCLIN"/>
    <property type="match status" value="2"/>
</dbReference>
<evidence type="ECO:0000256" key="3">
    <source>
        <dbReference type="ARBA" id="ARBA00023127"/>
    </source>
</evidence>
<evidence type="ECO:0000256" key="4">
    <source>
        <dbReference type="ARBA" id="ARBA00023306"/>
    </source>
</evidence>
<sequence>MEIYDENSRGAEQTATAMNNRRALRDIRNLMGAPPFPRAVSKRGLQEGNVSLVDHKNINTSRRPITRKFAATLKSQAASSLEPRMGNEGPDRMLPPPSAVMENSIAIYVDDCGSEADLALPMVEEMEEQADAELKEVEMEDIAAEPPVPDIDCGDAGNPLAVVDYVHEIYSFYRESEASGCVCPNYMVNQFDINEKMRAILIDWLIEVHHKFDLLDETLFLTVNIIDRFLARQSVVRKKLQLVGVTAMLLACKYEEVSVPVVEDLVIICDRAYTRSEILEMERLMVNTLQFNMSVPTTYVFMRRFLKAAESDRELEVHSFYIIELCLVEYEMLKFPPSLLAAAAIYTAQCSLRRFSTWTRTSELHTGYSEDQLLECSRMMVDFHQKAGAGKLTGVHRKYSTFRLGYAARSEPAVFLLDRRP</sequence>
<keyword evidence="3 5" id="KW-0195">Cyclin</keyword>
<reference evidence="8" key="1">
    <citation type="submission" date="2019-12" db="EMBL/GenBank/DDBJ databases">
        <authorList>
            <person name="Scholz U."/>
            <person name="Mascher M."/>
            <person name="Fiebig A."/>
        </authorList>
    </citation>
    <scope>NUCLEOTIDE SEQUENCE</scope>
</reference>
<evidence type="ECO:0000313" key="9">
    <source>
        <dbReference type="EMBL" id="CAA7410697.1"/>
    </source>
</evidence>
<feature type="domain" description="Cyclin-like" evidence="6">
    <location>
        <begin position="203"/>
        <end position="287"/>
    </location>
</feature>
<dbReference type="InterPro" id="IPR006671">
    <property type="entry name" value="Cyclin_N"/>
</dbReference>
<dbReference type="InterPro" id="IPR046965">
    <property type="entry name" value="Cyclin_A/B-like"/>
</dbReference>
<name>A0A7I8JTE9_SPIIN</name>
<keyword evidence="10" id="KW-1185">Reference proteome</keyword>
<keyword evidence="2" id="KW-0132">Cell division</keyword>
<dbReference type="InterPro" id="IPR039361">
    <property type="entry name" value="Cyclin"/>
</dbReference>
<dbReference type="GO" id="GO:0051301">
    <property type="term" value="P:cell division"/>
    <property type="evidence" value="ECO:0007669"/>
    <property type="project" value="UniProtKB-KW"/>
</dbReference>
<dbReference type="Pfam" id="PF02984">
    <property type="entry name" value="Cyclin_C"/>
    <property type="match status" value="1"/>
</dbReference>
<evidence type="ECO:0000313" key="10">
    <source>
        <dbReference type="Proteomes" id="UP000663760"/>
    </source>
</evidence>
<feature type="domain" description="Cyclin-like" evidence="6">
    <location>
        <begin position="300"/>
        <end position="382"/>
    </location>
</feature>
<accession>A0A7I8JTE9</accession>
<dbReference type="FunFam" id="1.10.472.10:FF:000032">
    <property type="entry name" value="G2/mitotic-specific cyclin-1"/>
    <property type="match status" value="1"/>
</dbReference>
<dbReference type="SMART" id="SM01332">
    <property type="entry name" value="Cyclin_C"/>
    <property type="match status" value="1"/>
</dbReference>
<evidence type="ECO:0000313" key="8">
    <source>
        <dbReference type="EMBL" id="CAA2634475.1"/>
    </source>
</evidence>
<comment type="similarity">
    <text evidence="1">Belongs to the cyclin family. Cyclin AB subfamily.</text>
</comment>
<dbReference type="Proteomes" id="UP000663760">
    <property type="component" value="Chromosome 18"/>
</dbReference>
<evidence type="ECO:0000259" key="6">
    <source>
        <dbReference type="SMART" id="SM00385"/>
    </source>
</evidence>
<dbReference type="InterPro" id="IPR013763">
    <property type="entry name" value="Cyclin-like_dom"/>
</dbReference>
<evidence type="ECO:0000256" key="1">
    <source>
        <dbReference type="ARBA" id="ARBA00006955"/>
    </source>
</evidence>
<dbReference type="Pfam" id="PF00134">
    <property type="entry name" value="Cyclin_N"/>
    <property type="match status" value="1"/>
</dbReference>
<keyword evidence="4" id="KW-0131">Cell cycle</keyword>
<dbReference type="PANTHER" id="PTHR10177">
    <property type="entry name" value="CYCLINS"/>
    <property type="match status" value="1"/>
</dbReference>
<protein>
    <submittedName>
        <fullName evidence="8">Uncharacterized protein</fullName>
    </submittedName>
</protein>
<dbReference type="EMBL" id="LR746281">
    <property type="protein sequence ID" value="CAA7410697.1"/>
    <property type="molecule type" value="Genomic_DNA"/>
</dbReference>
<dbReference type="SUPFAM" id="SSF47954">
    <property type="entry name" value="Cyclin-like"/>
    <property type="match status" value="2"/>
</dbReference>
<dbReference type="AlphaFoldDB" id="A0A7I8JTE9"/>
<dbReference type="GO" id="GO:0044772">
    <property type="term" value="P:mitotic cell cycle phase transition"/>
    <property type="evidence" value="ECO:0007669"/>
    <property type="project" value="InterPro"/>
</dbReference>
<dbReference type="GO" id="GO:0010332">
    <property type="term" value="P:response to gamma radiation"/>
    <property type="evidence" value="ECO:0007669"/>
    <property type="project" value="UniProtKB-ARBA"/>
</dbReference>
<dbReference type="CDD" id="cd20511">
    <property type="entry name" value="CYCLIN_AtCycB-like_rpt2"/>
    <property type="match status" value="1"/>
</dbReference>
<dbReference type="PROSITE" id="PS00292">
    <property type="entry name" value="CYCLINS"/>
    <property type="match status" value="1"/>
</dbReference>
<dbReference type="GO" id="GO:0016538">
    <property type="term" value="F:cyclin-dependent protein serine/threonine kinase regulator activity"/>
    <property type="evidence" value="ECO:0007669"/>
    <property type="project" value="InterPro"/>
</dbReference>